<evidence type="ECO:0000313" key="2">
    <source>
        <dbReference type="Proteomes" id="UP000002729"/>
    </source>
</evidence>
<reference evidence="1 2" key="1">
    <citation type="journal article" date="2011" name="Proc. Natl. Acad. Sci. U.S.A.">
        <title>Niche of harmful alga Aureococcus anophagefferens revealed through ecogenomics.</title>
        <authorList>
            <person name="Gobler C.J."/>
            <person name="Berry D.L."/>
            <person name="Dyhrman S.T."/>
            <person name="Wilhelm S.W."/>
            <person name="Salamov A."/>
            <person name="Lobanov A.V."/>
            <person name="Zhang Y."/>
            <person name="Collier J.L."/>
            <person name="Wurch L.L."/>
            <person name="Kustka A.B."/>
            <person name="Dill B.D."/>
            <person name="Shah M."/>
            <person name="VerBerkmoes N.C."/>
            <person name="Kuo A."/>
            <person name="Terry A."/>
            <person name="Pangilinan J."/>
            <person name="Lindquist E.A."/>
            <person name="Lucas S."/>
            <person name="Paulsen I.T."/>
            <person name="Hattenrath-Lehmann T.K."/>
            <person name="Talmage S.C."/>
            <person name="Walker E.A."/>
            <person name="Koch F."/>
            <person name="Burson A.M."/>
            <person name="Marcoval M.A."/>
            <person name="Tang Y.Z."/>
            <person name="Lecleir G.R."/>
            <person name="Coyne K.J."/>
            <person name="Berg G.M."/>
            <person name="Bertrand E.M."/>
            <person name="Saito M.A."/>
            <person name="Gladyshev V.N."/>
            <person name="Grigoriev I.V."/>
        </authorList>
    </citation>
    <scope>NUCLEOTIDE SEQUENCE [LARGE SCALE GENOMIC DNA]</scope>
    <source>
        <strain evidence="2">CCMP 1984</strain>
    </source>
</reference>
<name>F0YI32_AURAN</name>
<keyword evidence="2" id="KW-1185">Reference proteome</keyword>
<sequence>MGLSESKAIERSTVSSSFLSREWVENLVITPSQTTDVIMPQYGSVRVLGSTICDIERFFNNVAGGKISARAHIYRRSSIVGTEAMLFGLTRFGSYVPRGASLVSKRYEYCLTRARSLGNKVAVEKSTFIEPPGLRGQRGKRIGPRGLVVLAHEHRIFVYQDVRHSIEMSTQAVVREMTKAPRMEDPSVDSNPASRWLLQNIATLKANRSDERSYFDEQTSMWVGLMGCIHPAPGFWHLKIPEKRRYARDEWAADSEPVALTTRDAADAPLELGSSLGPDAGSLKGSRYWPGPGLSAIVDDRNIVDPGADGANRAMAVLNTLLDTIRRLTRGAFRAFEDANAAKLGCLPVLSFNPPYVPGPTLPGVECSTMIAAVVLRVDLDDIAMVTSTRMGLFVREELLKVPARCFELVFLRPNMVMTFSTLSMDIPSSSLGCSSSSVSCLELSSRSVRVAVGSVG</sequence>
<dbReference type="GeneID" id="20225865"/>
<organism evidence="2">
    <name type="scientific">Aureococcus anophagefferens</name>
    <name type="common">Harmful bloom alga</name>
    <dbReference type="NCBI Taxonomy" id="44056"/>
    <lineage>
        <taxon>Eukaryota</taxon>
        <taxon>Sar</taxon>
        <taxon>Stramenopiles</taxon>
        <taxon>Ochrophyta</taxon>
        <taxon>Pelagophyceae</taxon>
        <taxon>Pelagomonadales</taxon>
        <taxon>Pelagomonadaceae</taxon>
        <taxon>Aureococcus</taxon>
    </lineage>
</organism>
<dbReference type="AlphaFoldDB" id="F0YI32"/>
<dbReference type="KEGG" id="aaf:AURANDRAFT_66579"/>
<gene>
    <name evidence="1" type="ORF">AURANDRAFT_66579</name>
</gene>
<dbReference type="EMBL" id="GL833143">
    <property type="protein sequence ID" value="EGB05237.1"/>
    <property type="molecule type" value="Genomic_DNA"/>
</dbReference>
<dbReference type="InParanoid" id="F0YI32"/>
<protein>
    <submittedName>
        <fullName evidence="1">Uncharacterized protein</fullName>
    </submittedName>
</protein>
<proteinExistence type="predicted"/>
<dbReference type="RefSeq" id="XP_009040138.1">
    <property type="nucleotide sequence ID" value="XM_009041890.1"/>
</dbReference>
<accession>F0YI32</accession>
<evidence type="ECO:0000313" key="1">
    <source>
        <dbReference type="EMBL" id="EGB05237.1"/>
    </source>
</evidence>
<dbReference type="Proteomes" id="UP000002729">
    <property type="component" value="Unassembled WGS sequence"/>
</dbReference>